<sequence>MKQEKDLADGTSDNGNEDYIEYATKSMHFTNGNDRLGESCSWTQFLCFVIGEAILENNITITSVNISLHNIIKLNEL</sequence>
<dbReference type="Proteomes" id="UP000324800">
    <property type="component" value="Unassembled WGS sequence"/>
</dbReference>
<accession>A0A5J4WR67</accession>
<gene>
    <name evidence="1" type="ORF">EZS28_007045</name>
</gene>
<dbReference type="EMBL" id="SNRW01001181">
    <property type="protein sequence ID" value="KAA6397431.1"/>
    <property type="molecule type" value="Genomic_DNA"/>
</dbReference>
<organism evidence="1 2">
    <name type="scientific">Streblomastix strix</name>
    <dbReference type="NCBI Taxonomy" id="222440"/>
    <lineage>
        <taxon>Eukaryota</taxon>
        <taxon>Metamonada</taxon>
        <taxon>Preaxostyla</taxon>
        <taxon>Oxymonadida</taxon>
        <taxon>Streblomastigidae</taxon>
        <taxon>Streblomastix</taxon>
    </lineage>
</organism>
<dbReference type="AlphaFoldDB" id="A0A5J4WR67"/>
<evidence type="ECO:0000313" key="2">
    <source>
        <dbReference type="Proteomes" id="UP000324800"/>
    </source>
</evidence>
<reference evidence="1 2" key="1">
    <citation type="submission" date="2019-03" db="EMBL/GenBank/DDBJ databases">
        <title>Single cell metagenomics reveals metabolic interactions within the superorganism composed of flagellate Streblomastix strix and complex community of Bacteroidetes bacteria on its surface.</title>
        <authorList>
            <person name="Treitli S.C."/>
            <person name="Kolisko M."/>
            <person name="Husnik F."/>
            <person name="Keeling P."/>
            <person name="Hampl V."/>
        </authorList>
    </citation>
    <scope>NUCLEOTIDE SEQUENCE [LARGE SCALE GENOMIC DNA]</scope>
    <source>
        <strain evidence="1">ST1C</strain>
    </source>
</reference>
<name>A0A5J4WR67_9EUKA</name>
<protein>
    <submittedName>
        <fullName evidence="1">Uncharacterized protein</fullName>
    </submittedName>
</protein>
<proteinExistence type="predicted"/>
<comment type="caution">
    <text evidence="1">The sequence shown here is derived from an EMBL/GenBank/DDBJ whole genome shotgun (WGS) entry which is preliminary data.</text>
</comment>
<evidence type="ECO:0000313" key="1">
    <source>
        <dbReference type="EMBL" id="KAA6397431.1"/>
    </source>
</evidence>